<dbReference type="Gene3D" id="1.10.260.40">
    <property type="entry name" value="lambda repressor-like DNA-binding domains"/>
    <property type="match status" value="1"/>
</dbReference>
<dbReference type="Pfam" id="PF13377">
    <property type="entry name" value="Peripla_BP_3"/>
    <property type="match status" value="1"/>
</dbReference>
<dbReference type="PROSITE" id="PS50932">
    <property type="entry name" value="HTH_LACI_2"/>
    <property type="match status" value="1"/>
</dbReference>
<dbReference type="GO" id="GO:0003700">
    <property type="term" value="F:DNA-binding transcription factor activity"/>
    <property type="evidence" value="ECO:0007669"/>
    <property type="project" value="TreeGrafter"/>
</dbReference>
<evidence type="ECO:0000259" key="4">
    <source>
        <dbReference type="PROSITE" id="PS50932"/>
    </source>
</evidence>
<dbReference type="EMBL" id="CP006254">
    <property type="protein sequence ID" value="AGT32422.1"/>
    <property type="molecule type" value="Genomic_DNA"/>
</dbReference>
<reference evidence="5 6" key="1">
    <citation type="journal article" date="2014" name="Genome Announc.">
        <title>Complete Genome Sequence of the Thermophilic Polychlorinated Biphenyl Degrader Geobacillus sp. Strain JF8 (NBRC 109937).</title>
        <authorList>
            <person name="Shintani M."/>
            <person name="Ohtsubo Y."/>
            <person name="Fukuda K."/>
            <person name="Hosoyama A."/>
            <person name="Ohji S."/>
            <person name="Yamazoe A."/>
            <person name="Fujita N."/>
            <person name="Nagata Y."/>
            <person name="Tsuda M."/>
            <person name="Hatta T."/>
            <person name="Kimbara K."/>
        </authorList>
    </citation>
    <scope>NUCLEOTIDE SEQUENCE [LARGE SCALE GENOMIC DNA]</scope>
    <source>
        <strain evidence="5 6">JF8</strain>
    </source>
</reference>
<dbReference type="SUPFAM" id="SSF53822">
    <property type="entry name" value="Periplasmic binding protein-like I"/>
    <property type="match status" value="1"/>
</dbReference>
<keyword evidence="1" id="KW-0805">Transcription regulation</keyword>
<dbReference type="InterPro" id="IPR000843">
    <property type="entry name" value="HTH_LacI"/>
</dbReference>
<dbReference type="CDD" id="cd01392">
    <property type="entry name" value="HTH_LacI"/>
    <property type="match status" value="1"/>
</dbReference>
<gene>
    <name evidence="5" type="ORF">M493_10805</name>
</gene>
<dbReference type="HOGENOM" id="CLU_037628_6_1_9"/>
<proteinExistence type="predicted"/>
<protein>
    <submittedName>
        <fullName evidence="5">LacI family transcription regulator</fullName>
    </submittedName>
</protein>
<dbReference type="PANTHER" id="PTHR30146">
    <property type="entry name" value="LACI-RELATED TRANSCRIPTIONAL REPRESSOR"/>
    <property type="match status" value="1"/>
</dbReference>
<dbReference type="Gene3D" id="3.40.50.2300">
    <property type="match status" value="2"/>
</dbReference>
<evidence type="ECO:0000313" key="5">
    <source>
        <dbReference type="EMBL" id="AGT32422.1"/>
    </source>
</evidence>
<dbReference type="PATRIC" id="fig|1345697.3.peg.2092"/>
<dbReference type="PROSITE" id="PS00356">
    <property type="entry name" value="HTH_LACI_1"/>
    <property type="match status" value="1"/>
</dbReference>
<dbReference type="Proteomes" id="UP000015500">
    <property type="component" value="Chromosome"/>
</dbReference>
<dbReference type="PANTHER" id="PTHR30146:SF109">
    <property type="entry name" value="HTH-TYPE TRANSCRIPTIONAL REGULATOR GALS"/>
    <property type="match status" value="1"/>
</dbReference>
<dbReference type="STRING" id="1921421.M493_10805"/>
<evidence type="ECO:0000313" key="6">
    <source>
        <dbReference type="Proteomes" id="UP000015500"/>
    </source>
</evidence>
<dbReference type="InterPro" id="IPR010982">
    <property type="entry name" value="Lambda_DNA-bd_dom_sf"/>
</dbReference>
<dbReference type="CDD" id="cd06284">
    <property type="entry name" value="PBP1_LacI-like"/>
    <property type="match status" value="1"/>
</dbReference>
<dbReference type="AlphaFoldDB" id="S5Z6C4"/>
<dbReference type="InterPro" id="IPR028082">
    <property type="entry name" value="Peripla_BP_I"/>
</dbReference>
<dbReference type="KEGG" id="gjf:M493_10805"/>
<keyword evidence="2" id="KW-0238">DNA-binding</keyword>
<accession>S5Z6C4</accession>
<dbReference type="GO" id="GO:0000976">
    <property type="term" value="F:transcription cis-regulatory region binding"/>
    <property type="evidence" value="ECO:0007669"/>
    <property type="project" value="TreeGrafter"/>
</dbReference>
<feature type="domain" description="HTH lacI-type" evidence="4">
    <location>
        <begin position="76"/>
        <end position="130"/>
    </location>
</feature>
<keyword evidence="3" id="KW-0804">Transcription</keyword>
<dbReference type="SMART" id="SM00354">
    <property type="entry name" value="HTH_LACI"/>
    <property type="match status" value="1"/>
</dbReference>
<evidence type="ECO:0000256" key="3">
    <source>
        <dbReference type="ARBA" id="ARBA00023163"/>
    </source>
</evidence>
<organism evidence="5 6">
    <name type="scientific">Geobacillus genomosp. 3</name>
    <dbReference type="NCBI Taxonomy" id="1921421"/>
    <lineage>
        <taxon>Bacteria</taxon>
        <taxon>Bacillati</taxon>
        <taxon>Bacillota</taxon>
        <taxon>Bacilli</taxon>
        <taxon>Bacillales</taxon>
        <taxon>Anoxybacillaceae</taxon>
        <taxon>Geobacillus</taxon>
    </lineage>
</organism>
<evidence type="ECO:0000256" key="2">
    <source>
        <dbReference type="ARBA" id="ARBA00023125"/>
    </source>
</evidence>
<evidence type="ECO:0000256" key="1">
    <source>
        <dbReference type="ARBA" id="ARBA00023015"/>
    </source>
</evidence>
<dbReference type="InterPro" id="IPR046335">
    <property type="entry name" value="LacI/GalR-like_sensor"/>
</dbReference>
<keyword evidence="6" id="KW-1185">Reference proteome</keyword>
<name>S5Z6C4_GEOG3</name>
<sequence>MPTQQLHPIECLWKWGKDTVTTPFARIAAGSFKSFNGPSHSGTREGKEKQRLTIALSFLYDGNVIDYITERIAPMASIKDVAKRANVSTATVSRVLRNAGNVTEETKRRVLEAIEALNYQPNVLGRYLRRMETETVLVVVPDITNPFFSKVLRGIEAVAREHGYQVLLGDTQNDAQLEEQYLNVLPQRQVDGMIFLTARIRKELMEEMARQFPIVLACEYLEGTDIPTVSIDNISSARKATEHLIRLGHRRIAHLSGPIDVILSRDRLRGYYQALAQHNIDVDAALVQEGDFSYESGYNLTLKLLALEEPPTAIFAANDEMAIGAVKAIRHRGRRVPDDIAVVGFDDIQMASIFEPSLTTIAQPMFEIGQRAMELLLQLIEGNDVERRQFVLPDRLVIRESCGGKR</sequence>
<dbReference type="Pfam" id="PF00356">
    <property type="entry name" value="LacI"/>
    <property type="match status" value="1"/>
</dbReference>
<dbReference type="SUPFAM" id="SSF47413">
    <property type="entry name" value="lambda repressor-like DNA-binding domains"/>
    <property type="match status" value="1"/>
</dbReference>